<comment type="caution">
    <text evidence="3">The sequence shown here is derived from an EMBL/GenBank/DDBJ whole genome shotgun (WGS) entry which is preliminary data.</text>
</comment>
<reference evidence="3 4" key="1">
    <citation type="journal article" date="2019" name="Genome Biol. Evol.">
        <title>Nanopore Sequencing Significantly Improves Genome Assembly of the Protozoan Parasite Trypanosoma cruzi.</title>
        <authorList>
            <person name="Diaz-Viraque F."/>
            <person name="Pita S."/>
            <person name="Greif G."/>
            <person name="de Souza R.C.M."/>
            <person name="Iraola G."/>
            <person name="Robello C."/>
        </authorList>
    </citation>
    <scope>NUCLEOTIDE SEQUENCE [LARGE SCALE GENOMIC DNA]</scope>
    <source>
        <strain evidence="3 4">Berenice</strain>
    </source>
</reference>
<sequence>MFLSMLLPFWVSDYYYYYFSVMLWRVLLKFFFFYATSFLFCFLFSCRQISPTFKLSWPLSLFLFLSLRVCVCLGGDHLTFMRHDMQQPCTDCSLCDSEGHDAMAALHRLEDAAATLHSESRKLHRAILVQQRLASRLLSGDADAAGAADSFCSASTRHPWPVTSQYEMEAQRSRTLSTQHRDVALLLRQRAALGELWERLVVRTWYKRVVLVEFYERVMTRLNDFDRRLQQASLAVRPERRLCGATPAALSSLEAAVRRQTRESADAAVVTALRPPVMSTAEAAEGDKNDDNEEDERDSCVAKRGEELWMRRQRPLRTILHLSTAVIREYTEQQTMSGGCDMANNNREYHHSAGVADASVPFTLEQLAAVMQQIFTGTVGRDWPFIGDSPHVTTQAQSQTEVLVHTLYASPLLRFHMEQWFMRYFYPQERLGLYRHFAQAIMNFMQESSRATRNLIVTRRQQEERDEARWQSMRARAVAALHPLSPDAATAALPSVASAASEGPHLTDDVDHSDFPIETSECVLWLVVNALRREQKADSVALYPTGN</sequence>
<feature type="transmembrane region" description="Helical" evidence="2">
    <location>
        <begin position="15"/>
        <end position="45"/>
    </location>
</feature>
<evidence type="ECO:0000313" key="3">
    <source>
        <dbReference type="EMBL" id="KAF5217822.1"/>
    </source>
</evidence>
<evidence type="ECO:0000256" key="2">
    <source>
        <dbReference type="SAM" id="Phobius"/>
    </source>
</evidence>
<feature type="compositionally biased region" description="Acidic residues" evidence="1">
    <location>
        <begin position="288"/>
        <end position="297"/>
    </location>
</feature>
<dbReference type="EMBL" id="JABDHM010000119">
    <property type="protein sequence ID" value="KAF5217822.1"/>
    <property type="molecule type" value="Genomic_DNA"/>
</dbReference>
<keyword evidence="2" id="KW-0472">Membrane</keyword>
<protein>
    <submittedName>
        <fullName evidence="3">Uncharacterized protein</fullName>
    </submittedName>
</protein>
<dbReference type="AlphaFoldDB" id="A0A7J6XTP0"/>
<proteinExistence type="predicted"/>
<accession>A0A7J6XTP0</accession>
<evidence type="ECO:0000313" key="4">
    <source>
        <dbReference type="Proteomes" id="UP000583944"/>
    </source>
</evidence>
<dbReference type="Proteomes" id="UP000583944">
    <property type="component" value="Unassembled WGS sequence"/>
</dbReference>
<evidence type="ECO:0000256" key="1">
    <source>
        <dbReference type="SAM" id="MobiDB-lite"/>
    </source>
</evidence>
<name>A0A7J6XTP0_TRYCR</name>
<dbReference type="VEuPathDB" id="TriTrypDB:ECC02_009292"/>
<gene>
    <name evidence="3" type="ORF">ECC02_009292</name>
</gene>
<keyword evidence="2" id="KW-0812">Transmembrane</keyword>
<feature type="transmembrane region" description="Helical" evidence="2">
    <location>
        <begin position="57"/>
        <end position="80"/>
    </location>
</feature>
<dbReference type="VEuPathDB" id="TriTrypDB:BCY84_12134"/>
<feature type="region of interest" description="Disordered" evidence="1">
    <location>
        <begin position="276"/>
        <end position="299"/>
    </location>
</feature>
<organism evidence="3 4">
    <name type="scientific">Trypanosoma cruzi</name>
    <dbReference type="NCBI Taxonomy" id="5693"/>
    <lineage>
        <taxon>Eukaryota</taxon>
        <taxon>Discoba</taxon>
        <taxon>Euglenozoa</taxon>
        <taxon>Kinetoplastea</taxon>
        <taxon>Metakinetoplastina</taxon>
        <taxon>Trypanosomatida</taxon>
        <taxon>Trypanosomatidae</taxon>
        <taxon>Trypanosoma</taxon>
        <taxon>Schizotrypanum</taxon>
    </lineage>
</organism>
<keyword evidence="2" id="KW-1133">Transmembrane helix</keyword>